<feature type="compositionally biased region" description="Polar residues" evidence="2">
    <location>
        <begin position="3823"/>
        <end position="3833"/>
    </location>
</feature>
<feature type="region of interest" description="Disordered" evidence="2">
    <location>
        <begin position="3663"/>
        <end position="3734"/>
    </location>
</feature>
<feature type="compositionally biased region" description="Polar residues" evidence="2">
    <location>
        <begin position="4135"/>
        <end position="4146"/>
    </location>
</feature>
<dbReference type="OrthoDB" id="43547at2759"/>
<feature type="region of interest" description="Disordered" evidence="2">
    <location>
        <begin position="2966"/>
        <end position="3008"/>
    </location>
</feature>
<dbReference type="CDD" id="cd06257">
    <property type="entry name" value="DnaJ"/>
    <property type="match status" value="1"/>
</dbReference>
<feature type="transmembrane region" description="Helical" evidence="3">
    <location>
        <begin position="321"/>
        <end position="341"/>
    </location>
</feature>
<dbReference type="EMBL" id="JAHRHY010000006">
    <property type="protein sequence ID" value="KAG9068650.1"/>
    <property type="molecule type" value="Genomic_DNA"/>
</dbReference>
<feature type="region of interest" description="Disordered" evidence="2">
    <location>
        <begin position="4282"/>
        <end position="4405"/>
    </location>
</feature>
<dbReference type="PROSITE" id="PS50076">
    <property type="entry name" value="DNAJ_2"/>
    <property type="match status" value="1"/>
</dbReference>
<keyword evidence="3" id="KW-0472">Membrane</keyword>
<name>A0A9P8BUF4_9FUNG</name>
<feature type="compositionally biased region" description="Acidic residues" evidence="2">
    <location>
        <begin position="4350"/>
        <end position="4360"/>
    </location>
</feature>
<evidence type="ECO:0000256" key="2">
    <source>
        <dbReference type="SAM" id="MobiDB-lite"/>
    </source>
</evidence>
<accession>A0A9P8BUF4</accession>
<feature type="compositionally biased region" description="Low complexity" evidence="2">
    <location>
        <begin position="549"/>
        <end position="575"/>
    </location>
</feature>
<dbReference type="Gene3D" id="1.10.287.110">
    <property type="entry name" value="DnaJ domain"/>
    <property type="match status" value="1"/>
</dbReference>
<feature type="compositionally biased region" description="Low complexity" evidence="2">
    <location>
        <begin position="3226"/>
        <end position="3243"/>
    </location>
</feature>
<evidence type="ECO:0000259" key="4">
    <source>
        <dbReference type="PROSITE" id="PS50076"/>
    </source>
</evidence>
<feature type="region of interest" description="Disordered" evidence="2">
    <location>
        <begin position="2305"/>
        <end position="2324"/>
    </location>
</feature>
<feature type="transmembrane region" description="Helical" evidence="3">
    <location>
        <begin position="347"/>
        <end position="367"/>
    </location>
</feature>
<dbReference type="SUPFAM" id="SSF46565">
    <property type="entry name" value="Chaperone J-domain"/>
    <property type="match status" value="1"/>
</dbReference>
<feature type="region of interest" description="Disordered" evidence="2">
    <location>
        <begin position="4114"/>
        <end position="4214"/>
    </location>
</feature>
<feature type="region of interest" description="Disordered" evidence="2">
    <location>
        <begin position="2537"/>
        <end position="2580"/>
    </location>
</feature>
<sequence>MALCGTARTIKSVFEWASLSFLRPARLPSDSHSLNAAPTRRFTTSSRRSSEYGYRDKKSGSQSEGPAKEKLRLVSFRMNAAQAEEVFGNYHGHSFFSAKINQVNKIEALYLPFWAASGSVRSKIINAQVGWDRVVTRYNKVTKQNESSWETTWRSVQTRHEFSNTYPSTLPELQVYASYKYRRGFVNQIRSSSSILSAKTLTPQDMESTDLEDQKRGLRNRGLDPFTMKPIIALKFIKTAIEENEVRTAEQWLVEAYKCDRARIMSMDFEYNQLVLAPVYMPVYVFSIRHLDRTFRTFVQAHDAAGLVGGLRFYSWQRVSAVTAVAAATGLLLLGTSRFGMTMTSGFWLGVVAPTFIVAWSVLYYPIMDYRIRDWWRQREMDGHEPEASSTSWDADWTKAYDRFEEEQRRQDWSENQQYQQQSSYGSRSSQSSEQRGPSRDPMGYYAVLGVPKDASVQEIQSAFRGLAMKWHPDRFSTPEDKAKGKKKFQEITAAYSVLRDEDSSDDSANAIEEQTPTPTQPTHVIQEAGPRPNRSLSNATQPNFPFKSFATSYSSSASSSSSSTPSLSPRATSPKGSSAKATSPKKPGAQPPLNANGPPEQQRSTSILKTPVKLPTPLTEDARSIAVAIEDQEMLSRSDLEEALLRNLFSSVTSLDSENLSVLYGSSDKHLPWTDTTQQHPLETMRFVPQTRVFYINKKYRSVFMVDVSSSVLTVDSGGTKIVMGQVMDTLTKCLTGLSERFSCPGMKQDFVQSEIHITVIAECSQFASNLHTGEILANFPTMKVLLQDVVLTESNIHSVLKVLRIQLAKFQAKLSRFRGELRRTRETLGYSLAVEEAVDDVNTELDLEDDITQRKSWGVGLSGANLSYTLTAGLFALSLMPTSASPSLVVVTDGVVKSNLLHGSTVLRRLMELDVSCSIIQLGNRDDAIPSCNWGFIQDTEALRFVTDATLGKFMYSQDCISTDAIKASQNPPTGRMAPNMYHRAFLIRELCLLKPRPGLDDFEDKDDSPGYSLANFPWDPKSIPEPIKMMQTACKDYHLNIPVELLVAARIRQGFRIKGVSIGPDRDRGSSERYMITMTLAWLPNVTVQYRLKGQVSGDNSHSYFSRFESPMVEIDIIAYQAFAIHFLNSQHAPVNASHSVYAKVFRIHRYIVGLSDSDVALRGLNNSHASANQALWTQRAKIKERTKTTNTIGTTGAERDKEELTAYLSRLSEQWSGLAKDADYQYSRGWYNEHEFEAMLVVPPPAFLPTSMDTKNSLVKYSEGLETTVQGIQEYIKSNWASFIVGDVFVQTYQSPESGPTTTTSARFCELRLFTEPNVAILRVQLRFFGVSLSQRQTIAKDLKTNIYNFQAKQNPGTSSKTESEVVQARVLQCKRPMYRLLMRHVIYEAPLSRKPETNLTDFHTHVSEPIGKESVMRSYLVHKHWGWKDQVRDSVYLAENSYMASQDLAFQYLCAQRMGEGFYLASCLPNRVVFYKEVELPQLEGSLISGTRTVQYLIFRSPVSGELVTELWMEPTVDANRYSLFEKLKAEIIAVDRFILSRLATYEAIHTIGRLRLRPEVQPQPQDRDFMYPWLFDPATLLRQQRLVTLSFEAPQRCCTTGDEHEKEGVSHRKCLHTLGLGVSTGPEIAPTTLQVAGSGHRELYLTRNANASTTSLSQSLLDAESAPSSENELVLEYKDQLRELCCTDRDLAILHLFMEKSLSQLADGEIMAGGEDDACNEFFLDIKTSIKRNAEVRQALMTFHCANSFQDIRCFVKSVNAKFFRLIIVPKLGSVISHLTKLRSLAPRENEARSEHARREFLSCLMFECLRSKPLADVSEYNANTLDQSQALFELHPVSLGPLVSQTPLLLQPVVNEDQGKARVQESTMQLIRSISQAYSHSFAKAIYTSLLEGHPIDHADLKKASQICTKNTVDINITGFINTLEQGRRLGVLRDDSPELKARFLDVLKHSFELAPGTGSDRMYFYRPAVRRAGPKLVKPKTRKRSPSVSRAGSIDADMEDALGEVIEYAERPMFLHLECSFQKPLTQPADLEYANLKSSVTFPVSDIPVSYVYQDNGARPSDYAPSSIGFDSRPVDSADGTVAILHLVISTLPMAEDYAGPTLKTIDSESKISIDNNPVTGPRALQHIFPSLDATQVEAIADAEARLEWLVKEEIMHGLLNMTPVTVDMLDLVETQLKTKSNFVTFPTAMTLPLTFVKKRRGHEIFMQELARADMHPYELYQVGSYFYLTEGADEMTGSDGSEGQGVVQSEDPDSEVNQDGQIEDLPSLSSSLKKDSTLPASDDLCHGLGIVILPTPKPAHESSSNRKSHGNGGASSRKREFWLILVPNDTYVQVYFFSKSLSEEACNTILSRVRKAVDELCVKVNQLTLLQSLNETRNCSKYLVPNDSADPNADSESGSDSDMVSQDDDDDHDVLVTGGSRPRDDGLSPRKFNPGEFACPLVYRVAWPLHWRVKPGQATKSVAHLVLYPFAVQNRKNFFVVESQDDHDDTKKIVVFLRLNEVEVQAHPEQDASLGADESKGSHLAVGKVDDSSTIVSSSNQTLDDSGSHVNSPRPSPTASPGSRTPAPPAIKTDTRELVIEVYGVEPPGKQVTVDLFSLLENKFYNSVVLSVVSTFLSRNSTLKLSQADVDFILPVDRFPPTRQLVEIPQFINAPYAFLMYLKQNLSLYLNPLTGADKVNALTRYYNSRYGRLSSSDRFHDRSRSHQLQIGDFAFFYNSVQGRSQTPIEAQVGIGLAGVCLTVLGRDLKPVFEVGYQEGDHDKEDIRNYFDSFPNSSGLKPSTYSLVIEVWAQGSVNAGALVDAICQSFRQSLCDDIIETSIAQGLCPSARDRRSDVYDIDGEPLIGERIQKNFIDPSFLVLENAYQWKNPAVQSLALKYSMPPWIMDSFLLELDEILTDVSVHFSPLLIRSMAETNRYKEYRASSGTRKSFGDMTNVRFVIIGGIQDLNDGSSSNYYGRRTSMGSDRTHSRRSSLAEGQSLHHSHKTSTHSSQQLPKRQLEDIKMYPNAITTSGQEETMLTRNCFVMITANGFGLQVYTYNWGKTYHEFMFSGIEKVVKWHKDRMRLLDNVLLQKMGLFHHVPSILSTSAAPSTAPATAQSSSTTSSNLIQVMPRTVPQGSPHLSSNLRTGHTESNTSTPNLAKTSTSPKSLSAATVLSDTVNLASLVEDQFPNRMRNLLIGTSLYGNDDGRAELPKASSSTLSLVARPNPPPALSPQSHVQVQSQAQSEQNSPTGGSIVATGLDVDQILRDYCLEPLETPRDEDQIQDEVQRHGKPFLDTFAFHTKNAEDQQNAYNVYQKWSRRYRDRKGSPNALHENMNTTDLAIMLRSSRLLHFCRTPLLFTEFSSSLFPQADPCTLAGAGLTGKIDPRAGDGAKDVPVTDPIAQWYSALAETFMQEYSKYLATVGMQLLMYGNSKFDKPVEASQSGELSFMSQFTVSQTLSVPSPAAFLFKSLQGGSIMCEVRLQGMFVCVTLYTLNRRYGRVKVAAPGFATAEANKQSLRVFTEQCARFKDRIHVNSFVYDFHLRYIHRILMESSKLAVLTPTSDGMGFSSAPVTSLPYSFDLMDVLHQFLQYHSRPAAYARNRVYRGVYRTNVAPGETELPGHLFDYVIKNPQRYGFQAIQHQNRPKACFVSGRDLLSGFGGAVSQGGVGTKPEHHKRASEAPKQGLKGFGVGASRGGLSPSAPTTSQKSFGPHTRHASHESSLNTKRMSRRMTTSRSSYNLKENTILEDEGVEYVLVISEGDQDSMGLTVHYYLLILREEEVVKKLEDAHGPLVGARDRLLAASRSLLVMRDNDNTNVMNHGPEGSPNTMGTSHLQPAQPVSDEDKPPLEPQRQSLIRSLRRNSDQADLTFSQDHFSGGERLMDATELQERITERAVLGDVVRAAEVRLDMMLKQAAQFFDRDSLWEMLVQGKIGSSGVVLTGPQTPLISASHIINSPATILSTDAPDYVSHRPATRNENTAHNNNNSELGFADFLALGQRFHSTPLEEMEPEFRAIVTAPGIDWGHVLTFLGRYYERLAREFMEYDETGSPGPAVACLRPGLDQEARRHRHDLGSVGSGKARRHLVIFNPKNRDLLVHFVINVNNTVTAGAAPLGTTETASVSDSKLSVSDGHQRMMRTSTGDLSSQFSRRDSVASSVRPKMHSQSHSHLQALLLSPSLPPSPRPQQHQQHQQQQHQQDAPQPVRPSFSEASSRVSSMTSIARAATLAVSKVASRLQSSRSREGSTATTFNPVSGTTSRPESTIVEDDSISAAGWSSIKATPPAVAEAGATASSSMLSPPPPGRSRRTSGGSGLGRAPGKVEGNSRRKGSRNGRSSAGSDADDGVYSIEGSLDSDDDDDSDESGSRSDSRSDGDYADDGESDDSEDENGDGSGEHGEDETLGAHVGVYSVSREPKSGYNAIESKHVGDIIRTLSYWIWRAQK</sequence>
<feature type="domain" description="J" evidence="4">
    <location>
        <begin position="444"/>
        <end position="504"/>
    </location>
</feature>
<feature type="region of interest" description="Disordered" evidence="2">
    <location>
        <begin position="3811"/>
        <end position="3849"/>
    </location>
</feature>
<feature type="compositionally biased region" description="Polar residues" evidence="2">
    <location>
        <begin position="535"/>
        <end position="544"/>
    </location>
</feature>
<feature type="compositionally biased region" description="Basic and acidic residues" evidence="2">
    <location>
        <begin position="48"/>
        <end position="59"/>
    </location>
</feature>
<feature type="compositionally biased region" description="Low complexity" evidence="2">
    <location>
        <begin position="4183"/>
        <end position="4200"/>
    </location>
</feature>
<feature type="region of interest" description="Disordered" evidence="2">
    <location>
        <begin position="410"/>
        <end position="446"/>
    </location>
</feature>
<feature type="compositionally biased region" description="Polar residues" evidence="2">
    <location>
        <begin position="4233"/>
        <end position="4259"/>
    </location>
</feature>
<dbReference type="PRINTS" id="PR00625">
    <property type="entry name" value="JDOMAIN"/>
</dbReference>
<feature type="compositionally biased region" description="Polar residues" evidence="2">
    <location>
        <begin position="3128"/>
        <end position="3160"/>
    </location>
</feature>
<protein>
    <recommendedName>
        <fullName evidence="4">J domain-containing protein</fullName>
    </recommendedName>
</protein>
<keyword evidence="1" id="KW-0175">Coiled coil</keyword>
<dbReference type="InterPro" id="IPR036869">
    <property type="entry name" value="J_dom_sf"/>
</dbReference>
<dbReference type="PANTHER" id="PTHR14918">
    <property type="entry name" value="KICSTOR COMPLEX PROTEIN SZT2"/>
    <property type="match status" value="1"/>
</dbReference>
<reference evidence="5" key="1">
    <citation type="submission" date="2021-06" db="EMBL/GenBank/DDBJ databases">
        <title>Genome Sequence of Mortierella hyaline Strain SCG-10, a Cold-Adapted, Nitrate-Reducing Fungus Isolated from Soil in Minnesota, USA.</title>
        <authorList>
            <person name="Aldossari N."/>
        </authorList>
    </citation>
    <scope>NUCLEOTIDE SEQUENCE</scope>
    <source>
        <strain evidence="5">SCG-10</strain>
    </source>
</reference>
<feature type="region of interest" description="Disordered" evidence="2">
    <location>
        <begin position="4233"/>
        <end position="4263"/>
    </location>
</feature>
<dbReference type="InterPro" id="IPR001623">
    <property type="entry name" value="DnaJ_domain"/>
</dbReference>
<dbReference type="Pfam" id="PF00226">
    <property type="entry name" value="DnaJ"/>
    <property type="match status" value="1"/>
</dbReference>
<dbReference type="PANTHER" id="PTHR14918:SF3">
    <property type="entry name" value="KICSTOR COMPLEX PROTEIN SZT2"/>
    <property type="match status" value="1"/>
</dbReference>
<feature type="region of interest" description="Disordered" evidence="2">
    <location>
        <begin position="2242"/>
        <end position="2283"/>
    </location>
</feature>
<proteinExistence type="predicted"/>
<feature type="compositionally biased region" description="Polar residues" evidence="2">
    <location>
        <begin position="4114"/>
        <end position="4126"/>
    </location>
</feature>
<feature type="region of interest" description="Disordered" evidence="2">
    <location>
        <begin position="499"/>
        <end position="613"/>
    </location>
</feature>
<evidence type="ECO:0000313" key="5">
    <source>
        <dbReference type="EMBL" id="KAG9068650.1"/>
    </source>
</evidence>
<gene>
    <name evidence="5" type="ORF">KI688_010927</name>
</gene>
<feature type="compositionally biased region" description="Low complexity" evidence="2">
    <location>
        <begin position="4165"/>
        <end position="4175"/>
    </location>
</feature>
<dbReference type="SMART" id="SM00271">
    <property type="entry name" value="DnaJ"/>
    <property type="match status" value="1"/>
</dbReference>
<feature type="compositionally biased region" description="Basic and acidic residues" evidence="2">
    <location>
        <begin position="4361"/>
        <end position="4371"/>
    </location>
</feature>
<evidence type="ECO:0000256" key="1">
    <source>
        <dbReference type="SAM" id="Coils"/>
    </source>
</evidence>
<evidence type="ECO:0000313" key="6">
    <source>
        <dbReference type="Proteomes" id="UP000707451"/>
    </source>
</evidence>
<comment type="caution">
    <text evidence="5">The sequence shown here is derived from an EMBL/GenBank/DDBJ whole genome shotgun (WGS) entry which is preliminary data.</text>
</comment>
<keyword evidence="3" id="KW-1133">Transmembrane helix</keyword>
<evidence type="ECO:0000256" key="3">
    <source>
        <dbReference type="SAM" id="Phobius"/>
    </source>
</evidence>
<feature type="compositionally biased region" description="Polar residues" evidence="2">
    <location>
        <begin position="600"/>
        <end position="609"/>
    </location>
</feature>
<dbReference type="GO" id="GO:0005777">
    <property type="term" value="C:peroxisome"/>
    <property type="evidence" value="ECO:0007669"/>
    <property type="project" value="InterPro"/>
</dbReference>
<feature type="region of interest" description="Disordered" evidence="2">
    <location>
        <begin position="3197"/>
        <end position="3249"/>
    </location>
</feature>
<feature type="compositionally biased region" description="Acidic residues" evidence="2">
    <location>
        <begin position="4372"/>
        <end position="4387"/>
    </location>
</feature>
<organism evidence="5 6">
    <name type="scientific">Linnemannia hyalina</name>
    <dbReference type="NCBI Taxonomy" id="64524"/>
    <lineage>
        <taxon>Eukaryota</taxon>
        <taxon>Fungi</taxon>
        <taxon>Fungi incertae sedis</taxon>
        <taxon>Mucoromycota</taxon>
        <taxon>Mortierellomycotina</taxon>
        <taxon>Mortierellomycetes</taxon>
        <taxon>Mortierellales</taxon>
        <taxon>Mortierellaceae</taxon>
        <taxon>Linnemannia</taxon>
    </lineage>
</organism>
<feature type="compositionally biased region" description="Low complexity" evidence="2">
    <location>
        <begin position="414"/>
        <end position="436"/>
    </location>
</feature>
<feature type="coiled-coil region" evidence="1">
    <location>
        <begin position="802"/>
        <end position="829"/>
    </location>
</feature>
<feature type="region of interest" description="Disordered" evidence="2">
    <location>
        <begin position="3125"/>
        <end position="3160"/>
    </location>
</feature>
<feature type="compositionally biased region" description="Polar residues" evidence="2">
    <location>
        <begin position="2541"/>
        <end position="2572"/>
    </location>
</feature>
<keyword evidence="6" id="KW-1185">Reference proteome</keyword>
<feature type="region of interest" description="Disordered" evidence="2">
    <location>
        <begin position="32"/>
        <end position="67"/>
    </location>
</feature>
<dbReference type="Proteomes" id="UP000707451">
    <property type="component" value="Unassembled WGS sequence"/>
</dbReference>
<feature type="region of interest" description="Disordered" evidence="2">
    <location>
        <begin position="2392"/>
        <end position="2439"/>
    </location>
</feature>
<keyword evidence="3" id="KW-0812">Transmembrane</keyword>
<dbReference type="InterPro" id="IPR033228">
    <property type="entry name" value="SZT2"/>
</dbReference>